<dbReference type="PANTHER" id="PTHR31760:SF0">
    <property type="entry name" value="S-ADENOSYL-L-METHIONINE-DEPENDENT METHYLTRANSFERASES SUPERFAMILY PROTEIN"/>
    <property type="match status" value="1"/>
</dbReference>
<evidence type="ECO:0000313" key="10">
    <source>
        <dbReference type="Proteomes" id="UP000266489"/>
    </source>
</evidence>
<dbReference type="AlphaFoldDB" id="A0A398CWF7"/>
<dbReference type="OrthoDB" id="9808773at2"/>
<feature type="binding site" evidence="6">
    <location>
        <position position="95"/>
    </location>
    <ligand>
        <name>S-adenosyl-L-methionine</name>
        <dbReference type="ChEBI" id="CHEBI:59789"/>
    </ligand>
</feature>
<dbReference type="PANTHER" id="PTHR31760">
    <property type="entry name" value="S-ADENOSYL-L-METHIONINE-DEPENDENT METHYLTRANSFERASES SUPERFAMILY PROTEIN"/>
    <property type="match status" value="1"/>
</dbReference>
<comment type="caution">
    <text evidence="7">The sequence shown here is derived from an EMBL/GenBank/DDBJ whole genome shotgun (WGS) entry which is preliminary data.</text>
</comment>
<keyword evidence="2 6" id="KW-0698">rRNA processing</keyword>
<dbReference type="NCBIfam" id="TIGR00138">
    <property type="entry name" value="rsmG_gidB"/>
    <property type="match status" value="1"/>
</dbReference>
<keyword evidence="5 6" id="KW-0949">S-adenosyl-L-methionine</keyword>
<evidence type="ECO:0000313" key="9">
    <source>
        <dbReference type="Proteomes" id="UP000266260"/>
    </source>
</evidence>
<dbReference type="EMBL" id="QXIT01000093">
    <property type="protein sequence ID" value="RIE07706.1"/>
    <property type="molecule type" value="Genomic_DNA"/>
</dbReference>
<comment type="similarity">
    <text evidence="6">Belongs to the methyltransferase superfamily. RNA methyltransferase RsmG family.</text>
</comment>
<comment type="subcellular location">
    <subcellularLocation>
        <location evidence="6">Cytoplasm</location>
    </subcellularLocation>
</comment>
<keyword evidence="1 6" id="KW-0963">Cytoplasm</keyword>
<feature type="binding site" evidence="6">
    <location>
        <position position="100"/>
    </location>
    <ligand>
        <name>S-adenosyl-L-methionine</name>
        <dbReference type="ChEBI" id="CHEBI:59789"/>
    </ligand>
</feature>
<evidence type="ECO:0000256" key="4">
    <source>
        <dbReference type="ARBA" id="ARBA00022679"/>
    </source>
</evidence>
<dbReference type="InterPro" id="IPR029063">
    <property type="entry name" value="SAM-dependent_MTases_sf"/>
</dbReference>
<sequence>MDIAGKLDPTRLLPVVRKSMNDFAAALPVGERPAISTDTFCAGLASFLTMLAQTNEVMNLTSDADPGHLLATHIRDSLAPLLVGLESPHSLLDIGTGGGFPAVPLALAWPTTTVTMSESIGKKAHFLESLVGGVPLPGARVVHGRVEDHASALPERAFDMITARSVAHIATILQYALPLLASNGRLVLWKGEKDLAELQDPPFVATLHRVHCTATVLDYALPGVERNSKLVILQVTPTLSGRSSRRNGS</sequence>
<reference evidence="9 10" key="1">
    <citation type="submission" date="2018-09" db="EMBL/GenBank/DDBJ databases">
        <title>Discovery and Ecogenomic Context for Candidatus Cryosericales, a Global Caldiserica Order Active in Thawing Permafrost.</title>
        <authorList>
            <person name="Martinez M.A."/>
            <person name="Woodcroft B.J."/>
            <person name="Ignacio Espinoza J.C."/>
            <person name="Zayed A."/>
            <person name="Singleton C.M."/>
            <person name="Boyd J."/>
            <person name="Li Y.-F."/>
            <person name="Purvine S."/>
            <person name="Maughan H."/>
            <person name="Hodgkins S.B."/>
            <person name="Anderson D."/>
            <person name="Sederholm M."/>
            <person name="Temperton B."/>
            <person name="Saleska S.R."/>
            <person name="Tyson G.W."/>
            <person name="Rich V.I."/>
        </authorList>
    </citation>
    <scope>NUCLEOTIDE SEQUENCE [LARGE SCALE GENOMIC DNA]</scope>
    <source>
        <strain evidence="8 10">SMC5</strain>
        <strain evidence="7 9">SMC6</strain>
    </source>
</reference>
<evidence type="ECO:0000256" key="6">
    <source>
        <dbReference type="HAMAP-Rule" id="MF_00074"/>
    </source>
</evidence>
<dbReference type="GO" id="GO:0005829">
    <property type="term" value="C:cytosol"/>
    <property type="evidence" value="ECO:0007669"/>
    <property type="project" value="TreeGrafter"/>
</dbReference>
<accession>A0A398CWF7</accession>
<evidence type="ECO:0000313" key="7">
    <source>
        <dbReference type="EMBL" id="RIE07706.1"/>
    </source>
</evidence>
<dbReference type="SUPFAM" id="SSF53335">
    <property type="entry name" value="S-adenosyl-L-methionine-dependent methyltransferases"/>
    <property type="match status" value="1"/>
</dbReference>
<dbReference type="Proteomes" id="UP000266260">
    <property type="component" value="Unassembled WGS sequence"/>
</dbReference>
<comment type="caution">
    <text evidence="6">Lacks conserved residue(s) required for the propagation of feature annotation.</text>
</comment>
<dbReference type="EMBL" id="QXIU01000156">
    <property type="protein sequence ID" value="RIE09984.1"/>
    <property type="molecule type" value="Genomic_DNA"/>
</dbReference>
<protein>
    <recommendedName>
        <fullName evidence="6">Ribosomal RNA small subunit methyltransferase G</fullName>
        <ecNumber evidence="6">2.1.1.-</ecNumber>
    </recommendedName>
    <alternativeName>
        <fullName evidence="6">16S rRNA 7-methylguanosine methyltransferase</fullName>
        <shortName evidence="6">16S rRNA m7G methyltransferase</shortName>
    </alternativeName>
</protein>
<evidence type="ECO:0000256" key="5">
    <source>
        <dbReference type="ARBA" id="ARBA00022691"/>
    </source>
</evidence>
<dbReference type="GO" id="GO:0070043">
    <property type="term" value="F:rRNA (guanine-N7-)-methyltransferase activity"/>
    <property type="evidence" value="ECO:0007669"/>
    <property type="project" value="UniProtKB-UniRule"/>
</dbReference>
<feature type="binding site" evidence="6">
    <location>
        <begin position="146"/>
        <end position="147"/>
    </location>
    <ligand>
        <name>S-adenosyl-L-methionine</name>
        <dbReference type="ChEBI" id="CHEBI:59789"/>
    </ligand>
</feature>
<dbReference type="RefSeq" id="WP_119120057.1">
    <property type="nucleotide sequence ID" value="NZ_QXIT01000093.1"/>
</dbReference>
<accession>A0A398DFX1</accession>
<dbReference type="InterPro" id="IPR003682">
    <property type="entry name" value="rRNA_ssu_MeTfrase_G"/>
</dbReference>
<dbReference type="Proteomes" id="UP000266489">
    <property type="component" value="Unassembled WGS sequence"/>
</dbReference>
<dbReference type="HAMAP" id="MF_00074">
    <property type="entry name" value="16SrRNA_methyltr_G"/>
    <property type="match status" value="1"/>
</dbReference>
<keyword evidence="3 6" id="KW-0489">Methyltransferase</keyword>
<evidence type="ECO:0000256" key="2">
    <source>
        <dbReference type="ARBA" id="ARBA00022552"/>
    </source>
</evidence>
<keyword evidence="4 6" id="KW-0808">Transferase</keyword>
<organism evidence="7 9">
    <name type="scientific">Candidatus Cryosericum odellii</name>
    <dbReference type="NCBI Taxonomy" id="2290917"/>
    <lineage>
        <taxon>Bacteria</taxon>
        <taxon>Pseudomonadati</taxon>
        <taxon>Caldisericota/Cryosericota group</taxon>
        <taxon>Candidatus Cryosericota</taxon>
        <taxon>Candidatus Cryosericia</taxon>
        <taxon>Candidatus Cryosericales</taxon>
        <taxon>Candidatus Cryosericaceae</taxon>
        <taxon>Candidatus Cryosericum</taxon>
    </lineage>
</organism>
<keyword evidence="9" id="KW-1185">Reference proteome</keyword>
<evidence type="ECO:0000313" key="8">
    <source>
        <dbReference type="EMBL" id="RIE09984.1"/>
    </source>
</evidence>
<name>A0A398CWF7_9BACT</name>
<dbReference type="EC" id="2.1.1.-" evidence="6"/>
<dbReference type="CDD" id="cd02440">
    <property type="entry name" value="AdoMet_MTases"/>
    <property type="match status" value="1"/>
</dbReference>
<dbReference type="Pfam" id="PF02527">
    <property type="entry name" value="GidB"/>
    <property type="match status" value="1"/>
</dbReference>
<evidence type="ECO:0000256" key="3">
    <source>
        <dbReference type="ARBA" id="ARBA00022603"/>
    </source>
</evidence>
<dbReference type="Gene3D" id="3.40.50.150">
    <property type="entry name" value="Vaccinia Virus protein VP39"/>
    <property type="match status" value="1"/>
</dbReference>
<feature type="binding site" evidence="6">
    <location>
        <position position="164"/>
    </location>
    <ligand>
        <name>S-adenosyl-L-methionine</name>
        <dbReference type="ChEBI" id="CHEBI:59789"/>
    </ligand>
</feature>
<proteinExistence type="inferred from homology"/>
<comment type="function">
    <text evidence="6">Specifically methylates the N7 position of a guanine in 16S rRNA.</text>
</comment>
<evidence type="ECO:0000256" key="1">
    <source>
        <dbReference type="ARBA" id="ARBA00022490"/>
    </source>
</evidence>
<gene>
    <name evidence="6 7" type="primary">rsmG</name>
    <name evidence="8" type="ORF">SMC5_06510</name>
    <name evidence="7" type="ORF">SMC6_05755</name>
</gene>